<dbReference type="OrthoDB" id="194358at2759"/>
<sequence>MTTTTNTTPTTFHCIFKVKYIRQLIFNHISCGRKQQQQQQWSLKGVDIIKLPYLGMISKFAMPWYFVCHYLPSNSNQILLERRKRVITQYCCHQNAAFDTLLHLLKWSPDVGFDFDYDLMYVNAPNMNQDIIEYIIKGLIDSSNSNSNNLKMVLDWATQVICRNGYLSTLKMLNSKGVDLKYLPMDICSSFEMVKYLHDNRIGSCSKDAMFLHFNRTEGATKKAMDNAATNGYLEIVQFLHEHRSEGATTNAMDYAAENGHIEIVKFLSDHRSEGATTYAMNKASMNGHIEIIKYLHEHRSEGATAIAMDYASKNGHIEIVKFLSEHRSEGATTYAMDWASMKGHIQIVEYLHFNRTEGATTNAMDWAAEYNHIEILKFLYENRTEGCSSFCILFPATKGYIDIISYLAHTVKVPLQTKLVRTVLLNGQLDIFYFLRDHFADHDSIWNKGIMDAAASKGYIEVVKYLHEHRSEGATTYAMDHAAEKGHLEMIKYLHFNRTEGATKSAMDLAAENGYIDIVKFLHFNRSEGCTKRAVENACWNGHLEIAEFLINVRKEKYDKEEIIKQQSTNDGYYDIVRFVLSHEMVTGGLDKLGKQSLEALIYRMKNHSNCFEIVKLLEIYLEHGVCPSLERLGDYTDTLNKTSMTHKNNNNKKKYVGRRTLAEICLHLKKLQYIRHLIFNQVGVIQKQLYRGSDRGRLRPPRSLKGRDITKLHNLEMISKFAMPWNYIRHYLPLDDCTLLLFETRKRVISEYCYHQNATLDTLEHLWEWSHDVDFNWEVLSKRCDGIPNQEILEFIIKKCPAGENKDFFRAAINMACRNGYLEIIKMIDSIKGIKIKKKAMDTASSMGFIDIFLHFNRTEVCTTDAMDFAAGNGYFEMVKFLHEHRSEGATTKAMNWAARNGFINIVKYLAEHRSEGATTDAIDGAAENGHIDVIRYLQEHRSEGATSNAMDWAAENGHIDVIRYLHFNRTEGASTNAMDGAAEKGYIEVVKFLQEHRSEGATTSAMDRAAGNGHIEVVKYLSEHRSEGATTDALDNASKNGHIEMVKFLYNIHRTEGTTSDALCNAASNGHIEIIKFLCQHFNASKSEMELVMELASQNNRLEVVKFLYFNQTVERFSLEFNFERVVLDACRNGFLDMLSFFMSVAAVKDRCNGEEMLTAASTRGQCDTVKLILEQFGDHLDKESLERMTATTTTITTTYTFHCIFRVSYIRHLIFKKIGVISKHLLEDEDDYGYRRLLPSLKGRDIIKLPYLGMISKYAMSWDYIRHYLPKDCNQVLLERRKRAISEYCCHPNATFNTLEHLLKWSKGTIGFDFDWIYFQRKNKVITNKEILEYLINIKKCSPSTTTRNNNSNSNYLLVDAMELACKTGDLSLLKLCSTEKNNNNNNIRSRGTKQLNTTLMNMACGRGSIDIVKYLHDNNLTEGGCTVQAMDQAADNNQLEILKFLHFNRTEGCSSDALENAARNGHLEIVKFLHEHRTEGCYKDAISRASIDGHIDVVQFIHEHRSDGATTYAMDGAAKNGHIEVVKFLHFNRTEGASTDAIDLAAENGHIEIVKFLSEYRSEGATTTAMDYAASNGHIEIVKYLSEHRSEGATTKAMDYAAGNGYIEVVKFLHEHRSEGATTDAMNDASMNGKIDVVKFLHEHRSEGATTDAMDDASMNGHIDVVKFLHEHRSEGATTGAITSASTNGHIDVVEFLHFNRSEGATTNAMDEAAGNNHIEIVKLLHFNRSEGCSNRAIRLACHRGQLETASFLIDVRKEKCGDGEKILQAAAHDGHYDLAKLILQQFRDTLGTEPIKRILTFIKDRDHFEITQLLVDHIKLSL</sequence>
<dbReference type="Pfam" id="PF13637">
    <property type="entry name" value="Ank_4"/>
    <property type="match status" value="1"/>
</dbReference>
<evidence type="ECO:0008006" key="3">
    <source>
        <dbReference type="Google" id="ProtNLM"/>
    </source>
</evidence>
<dbReference type="Gene3D" id="1.25.40.20">
    <property type="entry name" value="Ankyrin repeat-containing domain"/>
    <property type="match status" value="9"/>
</dbReference>
<dbReference type="InterPro" id="IPR002110">
    <property type="entry name" value="Ankyrin_rpt"/>
</dbReference>
<protein>
    <recommendedName>
        <fullName evidence="3">Ankyrin repeat-containing protein</fullName>
    </recommendedName>
</protein>
<dbReference type="Pfam" id="PF12796">
    <property type="entry name" value="Ank_2"/>
    <property type="match status" value="7"/>
</dbReference>
<dbReference type="GeneID" id="14874781"/>
<organism evidence="1 2">
    <name type="scientific">Cavenderia fasciculata</name>
    <name type="common">Slime mold</name>
    <name type="synonym">Dictyostelium fasciculatum</name>
    <dbReference type="NCBI Taxonomy" id="261658"/>
    <lineage>
        <taxon>Eukaryota</taxon>
        <taxon>Amoebozoa</taxon>
        <taxon>Evosea</taxon>
        <taxon>Eumycetozoa</taxon>
        <taxon>Dictyostelia</taxon>
        <taxon>Acytosteliales</taxon>
        <taxon>Cavenderiaceae</taxon>
        <taxon>Cavenderia</taxon>
    </lineage>
</organism>
<keyword evidence="2" id="KW-1185">Reference proteome</keyword>
<dbReference type="PANTHER" id="PTHR46586:SF3">
    <property type="entry name" value="ANKYRIN REPEAT-CONTAINING PROTEIN"/>
    <property type="match status" value="1"/>
</dbReference>
<dbReference type="Proteomes" id="UP000007797">
    <property type="component" value="Unassembled WGS sequence"/>
</dbReference>
<dbReference type="OMA" id="VDEEHDK"/>
<dbReference type="SUPFAM" id="SSF48403">
    <property type="entry name" value="Ankyrin repeat"/>
    <property type="match status" value="5"/>
</dbReference>
<accession>F4PPC2</accession>
<dbReference type="KEGG" id="dfa:DFA_04353"/>
<dbReference type="InterPro" id="IPR052050">
    <property type="entry name" value="SecEffector_AnkRepeat"/>
</dbReference>
<name>F4PPC2_CACFS</name>
<dbReference type="SMART" id="SM00248">
    <property type="entry name" value="ANK"/>
    <property type="match status" value="16"/>
</dbReference>
<reference evidence="2" key="1">
    <citation type="journal article" date="2011" name="Genome Res.">
        <title>Phylogeny-wide analysis of social amoeba genomes highlights ancient origins for complex intercellular communication.</title>
        <authorList>
            <person name="Heidel A.J."/>
            <person name="Lawal H.M."/>
            <person name="Felder M."/>
            <person name="Schilde C."/>
            <person name="Helps N.R."/>
            <person name="Tunggal B."/>
            <person name="Rivero F."/>
            <person name="John U."/>
            <person name="Schleicher M."/>
            <person name="Eichinger L."/>
            <person name="Platzer M."/>
            <person name="Noegel A.A."/>
            <person name="Schaap P."/>
            <person name="Gloeckner G."/>
        </authorList>
    </citation>
    <scope>NUCLEOTIDE SEQUENCE [LARGE SCALE GENOMIC DNA]</scope>
    <source>
        <strain evidence="2">SH3</strain>
    </source>
</reference>
<evidence type="ECO:0000313" key="1">
    <source>
        <dbReference type="EMBL" id="EGG22235.1"/>
    </source>
</evidence>
<proteinExistence type="predicted"/>
<dbReference type="EMBL" id="GL883009">
    <property type="protein sequence ID" value="EGG22235.1"/>
    <property type="molecule type" value="Genomic_DNA"/>
</dbReference>
<dbReference type="RefSeq" id="XP_004360086.1">
    <property type="nucleotide sequence ID" value="XM_004360029.1"/>
</dbReference>
<dbReference type="PANTHER" id="PTHR46586">
    <property type="entry name" value="ANKYRIN REPEAT-CONTAINING PROTEIN"/>
    <property type="match status" value="1"/>
</dbReference>
<dbReference type="InterPro" id="IPR036770">
    <property type="entry name" value="Ankyrin_rpt-contain_sf"/>
</dbReference>
<gene>
    <name evidence="1" type="ORF">DFA_04353</name>
</gene>
<evidence type="ECO:0000313" key="2">
    <source>
        <dbReference type="Proteomes" id="UP000007797"/>
    </source>
</evidence>